<keyword evidence="12" id="KW-0234">DNA repair</keyword>
<evidence type="ECO:0000259" key="18">
    <source>
        <dbReference type="PROSITE" id="PS50097"/>
    </source>
</evidence>
<feature type="compositionally biased region" description="Basic and acidic residues" evidence="17">
    <location>
        <begin position="840"/>
        <end position="849"/>
    </location>
</feature>
<evidence type="ECO:0000256" key="7">
    <source>
        <dbReference type="ARBA" id="ARBA00022763"/>
    </source>
</evidence>
<feature type="region of interest" description="Disordered" evidence="17">
    <location>
        <begin position="958"/>
        <end position="1070"/>
    </location>
</feature>
<dbReference type="SMART" id="SM00225">
    <property type="entry name" value="BTB"/>
    <property type="match status" value="1"/>
</dbReference>
<keyword evidence="3" id="KW-1017">Isopeptide bond</keyword>
<keyword evidence="7" id="KW-0227">DNA damage</keyword>
<evidence type="ECO:0000256" key="5">
    <source>
        <dbReference type="ARBA" id="ARBA00022723"/>
    </source>
</evidence>
<evidence type="ECO:0000256" key="3">
    <source>
        <dbReference type="ARBA" id="ARBA00022499"/>
    </source>
</evidence>
<evidence type="ECO:0000256" key="6">
    <source>
        <dbReference type="ARBA" id="ARBA00022737"/>
    </source>
</evidence>
<dbReference type="GO" id="GO:0033557">
    <property type="term" value="C:Slx1-Slx4 complex"/>
    <property type="evidence" value="ECO:0007669"/>
    <property type="project" value="InterPro"/>
</dbReference>
<evidence type="ECO:0000256" key="11">
    <source>
        <dbReference type="ARBA" id="ARBA00023172"/>
    </source>
</evidence>
<keyword evidence="4" id="KW-0597">Phosphoprotein</keyword>
<feature type="region of interest" description="Disordered" evidence="17">
    <location>
        <begin position="190"/>
        <end position="229"/>
    </location>
</feature>
<dbReference type="FunFam" id="3.30.710.10:FF:000116">
    <property type="entry name" value="SLX4 structure-specific endonuclease subunit"/>
    <property type="match status" value="1"/>
</dbReference>
<gene>
    <name evidence="19" type="ORF">NHX12_018788</name>
</gene>
<evidence type="ECO:0000256" key="13">
    <source>
        <dbReference type="ARBA" id="ARBA00023242"/>
    </source>
</evidence>
<feature type="region of interest" description="Disordered" evidence="17">
    <location>
        <begin position="307"/>
        <end position="369"/>
    </location>
</feature>
<feature type="compositionally biased region" description="Low complexity" evidence="17">
    <location>
        <begin position="1245"/>
        <end position="1274"/>
    </location>
</feature>
<dbReference type="GO" id="GO:0006260">
    <property type="term" value="P:DNA replication"/>
    <property type="evidence" value="ECO:0007669"/>
    <property type="project" value="InterPro"/>
</dbReference>
<reference evidence="19" key="1">
    <citation type="submission" date="2022-07" db="EMBL/GenBank/DDBJ databases">
        <title>Chromosome-level genome of Muraenolepis orangiensis.</title>
        <authorList>
            <person name="Kim J."/>
        </authorList>
    </citation>
    <scope>NUCLEOTIDE SEQUENCE</scope>
    <source>
        <strain evidence="19">KU_S4_2022</strain>
        <tissue evidence="19">Muscle</tissue>
    </source>
</reference>
<accession>A0A9Q0IY92</accession>
<dbReference type="Proteomes" id="UP001148018">
    <property type="component" value="Unassembled WGS sequence"/>
</dbReference>
<dbReference type="PROSITE" id="PS50097">
    <property type="entry name" value="BTB"/>
    <property type="match status" value="1"/>
</dbReference>
<evidence type="ECO:0000256" key="1">
    <source>
        <dbReference type="ARBA" id="ARBA00004123"/>
    </source>
</evidence>
<evidence type="ECO:0000256" key="8">
    <source>
        <dbReference type="ARBA" id="ARBA00022771"/>
    </source>
</evidence>
<dbReference type="OrthoDB" id="5576441at2759"/>
<comment type="similarity">
    <text evidence="2">Belongs to the SLX4 family.</text>
</comment>
<keyword evidence="13" id="KW-0539">Nucleus</keyword>
<feature type="compositionally biased region" description="Pro residues" evidence="17">
    <location>
        <begin position="255"/>
        <end position="264"/>
    </location>
</feature>
<feature type="region of interest" description="Disordered" evidence="17">
    <location>
        <begin position="1077"/>
        <end position="1096"/>
    </location>
</feature>
<evidence type="ECO:0000313" key="19">
    <source>
        <dbReference type="EMBL" id="KAJ3615220.1"/>
    </source>
</evidence>
<feature type="region of interest" description="Disordered" evidence="17">
    <location>
        <begin position="606"/>
        <end position="849"/>
    </location>
</feature>
<evidence type="ECO:0000256" key="9">
    <source>
        <dbReference type="ARBA" id="ARBA00022833"/>
    </source>
</evidence>
<feature type="domain" description="BTB" evidence="18">
    <location>
        <begin position="456"/>
        <end position="530"/>
    </location>
</feature>
<evidence type="ECO:0000313" key="20">
    <source>
        <dbReference type="Proteomes" id="UP001148018"/>
    </source>
</evidence>
<dbReference type="Pfam" id="PF09494">
    <property type="entry name" value="Slx4"/>
    <property type="match status" value="1"/>
</dbReference>
<evidence type="ECO:0000256" key="16">
    <source>
        <dbReference type="ARBA" id="ARBA00076095"/>
    </source>
</evidence>
<keyword evidence="11" id="KW-0233">DNA recombination</keyword>
<comment type="caution">
    <text evidence="19">The sequence shown here is derived from an EMBL/GenBank/DDBJ whole genome shotgun (WGS) entry which is preliminary data.</text>
</comment>
<feature type="region of interest" description="Disordered" evidence="17">
    <location>
        <begin position="865"/>
        <end position="937"/>
    </location>
</feature>
<keyword evidence="5" id="KW-0479">Metal-binding</keyword>
<proteinExistence type="inferred from homology"/>
<feature type="compositionally biased region" description="Basic residues" evidence="17">
    <location>
        <begin position="210"/>
        <end position="221"/>
    </location>
</feature>
<dbReference type="PANTHER" id="PTHR21541">
    <property type="entry name" value="BTB POZ DOMAIN CONTAINING 12"/>
    <property type="match status" value="1"/>
</dbReference>
<feature type="region of interest" description="Disordered" evidence="17">
    <location>
        <begin position="247"/>
        <end position="270"/>
    </location>
</feature>
<protein>
    <recommendedName>
        <fullName evidence="14">Structure-specific endonuclease subunit SLX4</fullName>
    </recommendedName>
    <alternativeName>
        <fullName evidence="16">BTB/POZ domain-containing protein 12</fullName>
    </alternativeName>
</protein>
<feature type="compositionally biased region" description="Polar residues" evidence="17">
    <location>
        <begin position="793"/>
        <end position="807"/>
    </location>
</feature>
<feature type="region of interest" description="Disordered" evidence="17">
    <location>
        <begin position="560"/>
        <end position="591"/>
    </location>
</feature>
<dbReference type="InterPro" id="IPR011333">
    <property type="entry name" value="SKP1/BTB/POZ_sf"/>
</dbReference>
<dbReference type="EMBL" id="JANIIK010000034">
    <property type="protein sequence ID" value="KAJ3615220.1"/>
    <property type="molecule type" value="Genomic_DNA"/>
</dbReference>
<keyword evidence="9" id="KW-0862">Zinc</keyword>
<evidence type="ECO:0000256" key="17">
    <source>
        <dbReference type="SAM" id="MobiDB-lite"/>
    </source>
</evidence>
<feature type="compositionally biased region" description="Polar residues" evidence="17">
    <location>
        <begin position="960"/>
        <end position="971"/>
    </location>
</feature>
<dbReference type="InterPro" id="IPR000210">
    <property type="entry name" value="BTB/POZ_dom"/>
</dbReference>
<feature type="compositionally biased region" description="Polar residues" evidence="17">
    <location>
        <begin position="350"/>
        <end position="361"/>
    </location>
</feature>
<feature type="region of interest" description="Disordered" evidence="17">
    <location>
        <begin position="1232"/>
        <end position="1290"/>
    </location>
</feature>
<dbReference type="Gene3D" id="3.30.710.10">
    <property type="entry name" value="Potassium Channel Kv1.1, Chain A"/>
    <property type="match status" value="1"/>
</dbReference>
<comment type="subunit">
    <text evidence="15">Forms a heterodimer with SLX1A/GIYD1. Interacts with ERCC4/XPF; catalytic subunit of the ERCC4-ERCC1 endonuclease. Interacts with MUS81; catalytic subunit of the MUS81-EME1 endonuclease. Interacts with MSH2; component of the MSH2-MSH3 mismatch repair complex. Interacts with TERF2-TERF2IP. Interacts with PLK1 and SLX4IP.</text>
</comment>
<keyword evidence="6" id="KW-0677">Repeat</keyword>
<feature type="compositionally biased region" description="Acidic residues" evidence="17">
    <location>
        <begin position="725"/>
        <end position="734"/>
    </location>
</feature>
<dbReference type="GO" id="GO:0000712">
    <property type="term" value="P:resolution of meiotic recombination intermediates"/>
    <property type="evidence" value="ECO:0007669"/>
    <property type="project" value="TreeGrafter"/>
</dbReference>
<dbReference type="InterPro" id="IPR018574">
    <property type="entry name" value="Structure-sp_endonuc_su_Slx4"/>
</dbReference>
<comment type="subcellular location">
    <subcellularLocation>
        <location evidence="1">Nucleus</location>
    </subcellularLocation>
</comment>
<evidence type="ECO:0000256" key="10">
    <source>
        <dbReference type="ARBA" id="ARBA00022843"/>
    </source>
</evidence>
<sequence length="1400" mass="153853">MPQPEPGPSDAALAFRLQQDLDKEAAEAFEIDNLEDRGLFFCQLCQRDLSHMTPEGRAQHLNRCLDETEHIQPVVPLSPPRVADCPICGKSFKFQKSRKAHLKRCSADMGVAPALLLQCLQRQANEAPGYSGSCPRVPARGSKRKEPAEPSLPVKKKLRKKAQPLDEDTMLAMALSSSLLEREKELKRDAADSLASTAPRPQWRPEAGKGRRKAGKRRKQGPPRPPPLLLVQDRQAALTRHQERVAALMQQQHAPSPPPTPTFPPSRLDSAGGSSYPLWIWSQLEHREPCNPAQFYIPELRDLLMPREPPEMTTTSASKENPDSSIHPPASADTQMTPAGSATLHPPAPSQTSPLPSTSCAGTGRPPLSSQEALRDLMELAEEGRTLSQWLRDDAGSTAIASDLRFSGFVPEEREEHGSESSSQRSWHEAVLPSSPVVLSRLSSDLSSMVNNPQLSDVQIQVDSGEVYFVHSFMLYSRCPLLAQMVHDSGFGVQEEGLPIAQRVLLGEIPGEAVLALLQYLYAGRCPAPSASLLELATRFDLVELQRLCQLYQEETDAGLQENTADEGQPWNNNSRPAGEEPASGDQEEPACRDQDFMQLLQSVWSEEEDGECEEEEGTPGTLEDAVDRQKVGRGGGGSLASGDELRVNDEEMEEIYEFAATQRKLAEERDSTEDDEDAGTHEEDEDAGTHEEPISSEDDLVAKAASPPEETLVGLKEDIPEEHVNDEEMEEIYEFAATQKKLAEERDSTEQEEEDAGTPEEDYETHEEEEPITAEDDLFAKAGSPQHEETSVEWSSGGQAPSSLFSGSWGIRQEFPASPQPTSPQHTRPHRNSPGRASPRAERRAWRSDRICLQSSSCNIIDLTADRDEGASHQQYRQIKPPPRRPSTSPTARGTEERGCDGLQGSACDPDQMGFSPEVSWLVPGTPLQASPSTSSICTQTQSSMCRKWLSPKALLGAFSSTTPQTSESHPPTDAPAESSVPVPLSPPAQYTQPGPPAFNLPPRFSSSSEKTPTHGHPPSYSSTPLHTKHGRVLHLSRSDVSDSPSPRCEDRSSPSDLIIVDSEKTREGVVAMAKGEERRMESEGEHEQVSEPGFCQSFMDDPPMAFNDSWGLDADTPPRGPEVNCSPLDPQLWDSWEEDQCERRDEALPLLQRVNPVAQFQTPVSSESRKRTALVPVTPMPSYSDMATPELKNKLNSFGVRPLPKRQMILKLKEIHQYTHQLVHAWAQETGPQPGREDTEPLSSTQGSSTSSTITSEESQQSHTQLLHSSGSESDGEGCVTASQAASRHHDRVQAVEAFILSNTHLYNQVLQYQPLVLSELQASLKAAGIRLSTTKLMDYLDSQCITVTTAKPRPRAAKGRRRGKAKGAVKPTRAEGERGARGRKKKTPLAQSESKKK</sequence>
<dbReference type="GO" id="GO:0032206">
    <property type="term" value="P:positive regulation of telomere maintenance"/>
    <property type="evidence" value="ECO:0007669"/>
    <property type="project" value="UniProtKB-ARBA"/>
</dbReference>
<keyword evidence="20" id="KW-1185">Reference proteome</keyword>
<dbReference type="PANTHER" id="PTHR21541:SF3">
    <property type="entry name" value="STRUCTURE-SPECIFIC ENDONUCLEASE SUBUNIT SLX4"/>
    <property type="match status" value="1"/>
</dbReference>
<dbReference type="SUPFAM" id="SSF54695">
    <property type="entry name" value="POZ domain"/>
    <property type="match status" value="1"/>
</dbReference>
<evidence type="ECO:0000256" key="15">
    <source>
        <dbReference type="ARBA" id="ARBA00064578"/>
    </source>
</evidence>
<dbReference type="Pfam" id="PF00651">
    <property type="entry name" value="BTB"/>
    <property type="match status" value="1"/>
</dbReference>
<name>A0A9Q0IY92_9TELE</name>
<keyword evidence="8" id="KW-0863">Zinc-finger</keyword>
<evidence type="ECO:0000256" key="12">
    <source>
        <dbReference type="ARBA" id="ARBA00023204"/>
    </source>
</evidence>
<dbReference type="GO" id="GO:0008270">
    <property type="term" value="F:zinc ion binding"/>
    <property type="evidence" value="ECO:0007669"/>
    <property type="project" value="UniProtKB-KW"/>
</dbReference>
<feature type="compositionally biased region" description="Acidic residues" evidence="17">
    <location>
        <begin position="751"/>
        <end position="778"/>
    </location>
</feature>
<organism evidence="19 20">
    <name type="scientific">Muraenolepis orangiensis</name>
    <name type="common">Patagonian moray cod</name>
    <dbReference type="NCBI Taxonomy" id="630683"/>
    <lineage>
        <taxon>Eukaryota</taxon>
        <taxon>Metazoa</taxon>
        <taxon>Chordata</taxon>
        <taxon>Craniata</taxon>
        <taxon>Vertebrata</taxon>
        <taxon>Euteleostomi</taxon>
        <taxon>Actinopterygii</taxon>
        <taxon>Neopterygii</taxon>
        <taxon>Teleostei</taxon>
        <taxon>Neoteleostei</taxon>
        <taxon>Acanthomorphata</taxon>
        <taxon>Zeiogadaria</taxon>
        <taxon>Gadariae</taxon>
        <taxon>Gadiformes</taxon>
        <taxon>Muraenolepidoidei</taxon>
        <taxon>Muraenolepididae</taxon>
        <taxon>Muraenolepis</taxon>
    </lineage>
</organism>
<keyword evidence="10" id="KW-0832">Ubl conjugation</keyword>
<feature type="compositionally biased region" description="Basic residues" evidence="17">
    <location>
        <begin position="1355"/>
        <end position="1370"/>
    </location>
</feature>
<dbReference type="GO" id="GO:0006281">
    <property type="term" value="P:DNA repair"/>
    <property type="evidence" value="ECO:0007669"/>
    <property type="project" value="UniProtKB-KW"/>
</dbReference>
<evidence type="ECO:0000256" key="14">
    <source>
        <dbReference type="ARBA" id="ARBA00029496"/>
    </source>
</evidence>
<evidence type="ECO:0000256" key="4">
    <source>
        <dbReference type="ARBA" id="ARBA00022553"/>
    </source>
</evidence>
<feature type="region of interest" description="Disordered" evidence="17">
    <location>
        <begin position="126"/>
        <end position="165"/>
    </location>
</feature>
<feature type="region of interest" description="Disordered" evidence="17">
    <location>
        <begin position="1354"/>
        <end position="1400"/>
    </location>
</feature>
<feature type="compositionally biased region" description="Acidic residues" evidence="17">
    <location>
        <begin position="606"/>
        <end position="618"/>
    </location>
</feature>
<evidence type="ECO:0000256" key="2">
    <source>
        <dbReference type="ARBA" id="ARBA00006661"/>
    </source>
</evidence>
<feature type="compositionally biased region" description="Basic and acidic residues" evidence="17">
    <location>
        <begin position="1077"/>
        <end position="1091"/>
    </location>
</feature>
<feature type="compositionally biased region" description="Acidic residues" evidence="17">
    <location>
        <begin position="671"/>
        <end position="687"/>
    </location>
</feature>
<dbReference type="GO" id="GO:0090656">
    <property type="term" value="P:t-circle formation"/>
    <property type="evidence" value="ECO:0007669"/>
    <property type="project" value="UniProtKB-ARBA"/>
</dbReference>
<dbReference type="CDD" id="cd22999">
    <property type="entry name" value="SAP_SLX4"/>
    <property type="match status" value="1"/>
</dbReference>